<dbReference type="AlphaFoldDB" id="A0A0L0KN56"/>
<organism evidence="9 10">
    <name type="scientific">Streptomyces acidiscabies</name>
    <dbReference type="NCBI Taxonomy" id="42234"/>
    <lineage>
        <taxon>Bacteria</taxon>
        <taxon>Bacillati</taxon>
        <taxon>Actinomycetota</taxon>
        <taxon>Actinomycetes</taxon>
        <taxon>Kitasatosporales</taxon>
        <taxon>Streptomycetaceae</taxon>
        <taxon>Streptomyces</taxon>
    </lineage>
</organism>
<dbReference type="GO" id="GO:0046452">
    <property type="term" value="P:dihydrofolate metabolic process"/>
    <property type="evidence" value="ECO:0007669"/>
    <property type="project" value="TreeGrafter"/>
</dbReference>
<dbReference type="InterPro" id="IPR024072">
    <property type="entry name" value="DHFR-like_dom_sf"/>
</dbReference>
<evidence type="ECO:0000256" key="3">
    <source>
        <dbReference type="ARBA" id="ARBA00012856"/>
    </source>
</evidence>
<keyword evidence="5 7" id="KW-0521">NADP</keyword>
<dbReference type="GO" id="GO:0046655">
    <property type="term" value="P:folic acid metabolic process"/>
    <property type="evidence" value="ECO:0007669"/>
    <property type="project" value="TreeGrafter"/>
</dbReference>
<dbReference type="PIRSF" id="PIRSF000194">
    <property type="entry name" value="DHFR"/>
    <property type="match status" value="1"/>
</dbReference>
<gene>
    <name evidence="9" type="ORF">IQ63_05535</name>
</gene>
<name>A0A0L0KN56_9ACTN</name>
<dbReference type="GO" id="GO:0006730">
    <property type="term" value="P:one-carbon metabolic process"/>
    <property type="evidence" value="ECO:0007669"/>
    <property type="project" value="UniProtKB-KW"/>
</dbReference>
<feature type="domain" description="DHFR" evidence="8">
    <location>
        <begin position="10"/>
        <end position="168"/>
    </location>
</feature>
<evidence type="ECO:0000256" key="1">
    <source>
        <dbReference type="ARBA" id="ARBA00004903"/>
    </source>
</evidence>
<comment type="similarity">
    <text evidence="2 7">Belongs to the dihydrofolate reductase family.</text>
</comment>
<proteinExistence type="inferred from homology"/>
<evidence type="ECO:0000313" key="9">
    <source>
        <dbReference type="EMBL" id="KND38999.1"/>
    </source>
</evidence>
<dbReference type="PANTHER" id="PTHR48069">
    <property type="entry name" value="DIHYDROFOLATE REDUCTASE"/>
    <property type="match status" value="1"/>
</dbReference>
<protein>
    <recommendedName>
        <fullName evidence="3 7">Dihydrofolate reductase</fullName>
        <ecNumber evidence="3 7">1.5.1.3</ecNumber>
    </recommendedName>
</protein>
<dbReference type="GO" id="GO:0004146">
    <property type="term" value="F:dihydrofolate reductase activity"/>
    <property type="evidence" value="ECO:0007669"/>
    <property type="project" value="UniProtKB-EC"/>
</dbReference>
<comment type="function">
    <text evidence="7">Key enzyme in folate metabolism. Catalyzes an essential reaction for de novo glycine and purine synthesis, and for DNA precursor synthesis.</text>
</comment>
<dbReference type="PATRIC" id="fig|42234.21.peg.1142"/>
<dbReference type="PROSITE" id="PS51330">
    <property type="entry name" value="DHFR_2"/>
    <property type="match status" value="1"/>
</dbReference>
<dbReference type="EMBL" id="JPPY01000033">
    <property type="protein sequence ID" value="KND38999.1"/>
    <property type="molecule type" value="Genomic_DNA"/>
</dbReference>
<dbReference type="GO" id="GO:0005829">
    <property type="term" value="C:cytosol"/>
    <property type="evidence" value="ECO:0007669"/>
    <property type="project" value="TreeGrafter"/>
</dbReference>
<dbReference type="InterPro" id="IPR001796">
    <property type="entry name" value="DHFR_dom"/>
</dbReference>
<comment type="pathway">
    <text evidence="1 7">Cofactor biosynthesis; tetrahydrofolate biosynthesis; 5,6,7,8-tetrahydrofolate from 7,8-dihydrofolate: step 1/1.</text>
</comment>
<evidence type="ECO:0000256" key="7">
    <source>
        <dbReference type="PIRNR" id="PIRNR000194"/>
    </source>
</evidence>
<evidence type="ECO:0000256" key="2">
    <source>
        <dbReference type="ARBA" id="ARBA00009539"/>
    </source>
</evidence>
<dbReference type="Pfam" id="PF00186">
    <property type="entry name" value="DHFR_1"/>
    <property type="match status" value="1"/>
</dbReference>
<evidence type="ECO:0000259" key="8">
    <source>
        <dbReference type="PROSITE" id="PS51330"/>
    </source>
</evidence>
<dbReference type="GO" id="GO:0046654">
    <property type="term" value="P:tetrahydrofolate biosynthetic process"/>
    <property type="evidence" value="ECO:0007669"/>
    <property type="project" value="UniProtKB-UniPathway"/>
</dbReference>
<comment type="caution">
    <text evidence="9">The sequence shown here is derived from an EMBL/GenBank/DDBJ whole genome shotgun (WGS) entry which is preliminary data.</text>
</comment>
<dbReference type="PRINTS" id="PR00070">
    <property type="entry name" value="DHFR"/>
</dbReference>
<evidence type="ECO:0000313" key="10">
    <source>
        <dbReference type="Proteomes" id="UP000037151"/>
    </source>
</evidence>
<reference evidence="10" key="1">
    <citation type="submission" date="2014-07" db="EMBL/GenBank/DDBJ databases">
        <title>Genome sequencing of plant-pathogenic Streptomyces species.</title>
        <authorList>
            <person name="Harrison J."/>
            <person name="Sapp M."/>
            <person name="Thwaites R."/>
            <person name="Studholme D.J."/>
        </authorList>
    </citation>
    <scope>NUCLEOTIDE SEQUENCE [LARGE SCALE GENOMIC DNA]</scope>
    <source>
        <strain evidence="10">NCPPB 4445</strain>
    </source>
</reference>
<keyword evidence="4 7" id="KW-0554">One-carbon metabolism</keyword>
<dbReference type="InterPro" id="IPR012259">
    <property type="entry name" value="DHFR"/>
</dbReference>
<comment type="catalytic activity">
    <reaction evidence="7">
        <text>(6S)-5,6,7,8-tetrahydrofolate + NADP(+) = 7,8-dihydrofolate + NADPH + H(+)</text>
        <dbReference type="Rhea" id="RHEA:15009"/>
        <dbReference type="ChEBI" id="CHEBI:15378"/>
        <dbReference type="ChEBI" id="CHEBI:57451"/>
        <dbReference type="ChEBI" id="CHEBI:57453"/>
        <dbReference type="ChEBI" id="CHEBI:57783"/>
        <dbReference type="ChEBI" id="CHEBI:58349"/>
        <dbReference type="EC" id="1.5.1.3"/>
    </reaction>
</comment>
<dbReference type="OrthoDB" id="9804315at2"/>
<keyword evidence="6 7" id="KW-0560">Oxidoreductase</keyword>
<dbReference type="CDD" id="cd00209">
    <property type="entry name" value="DHFR"/>
    <property type="match status" value="1"/>
</dbReference>
<dbReference type="PANTHER" id="PTHR48069:SF3">
    <property type="entry name" value="DIHYDROFOLATE REDUCTASE"/>
    <property type="match status" value="1"/>
</dbReference>
<dbReference type="EC" id="1.5.1.3" evidence="3 7"/>
<accession>A0A0L0KN56</accession>
<evidence type="ECO:0000256" key="6">
    <source>
        <dbReference type="ARBA" id="ARBA00023002"/>
    </source>
</evidence>
<sequence>MISEKSRRARVSAIAALGRGNVIGGPDGGMPWRIPEDSRRFRRITMGHPVIMGRVTFAEFEKPLDGRLNIVVTRNRSFAAPEGCVVTHSLSDALAYAHERDHEEIFIGGGEFIYREALDHCNRLYLTLINADFDGQARFPDYSGFGTEIERSSHDDGTYQYDFVTLEEPPLLPGP</sequence>
<dbReference type="RefSeq" id="WP_063786230.1">
    <property type="nucleotide sequence ID" value="NZ_KQ257803.1"/>
</dbReference>
<dbReference type="GO" id="GO:0050661">
    <property type="term" value="F:NADP binding"/>
    <property type="evidence" value="ECO:0007669"/>
    <property type="project" value="InterPro"/>
</dbReference>
<dbReference type="UniPathway" id="UPA00077">
    <property type="reaction ID" value="UER00158"/>
</dbReference>
<evidence type="ECO:0000256" key="4">
    <source>
        <dbReference type="ARBA" id="ARBA00022563"/>
    </source>
</evidence>
<dbReference type="Gene3D" id="3.40.430.10">
    <property type="entry name" value="Dihydrofolate Reductase, subunit A"/>
    <property type="match status" value="1"/>
</dbReference>
<evidence type="ECO:0000256" key="5">
    <source>
        <dbReference type="ARBA" id="ARBA00022857"/>
    </source>
</evidence>
<dbReference type="SUPFAM" id="SSF53597">
    <property type="entry name" value="Dihydrofolate reductase-like"/>
    <property type="match status" value="1"/>
</dbReference>
<dbReference type="Proteomes" id="UP000037151">
    <property type="component" value="Unassembled WGS sequence"/>
</dbReference>